<feature type="non-terminal residue" evidence="1">
    <location>
        <position position="1"/>
    </location>
</feature>
<dbReference type="Proteomes" id="UP000297245">
    <property type="component" value="Unassembled WGS sequence"/>
</dbReference>
<evidence type="ECO:0000313" key="1">
    <source>
        <dbReference type="EMBL" id="THU94663.1"/>
    </source>
</evidence>
<reference evidence="1 2" key="1">
    <citation type="journal article" date="2019" name="Nat. Ecol. Evol.">
        <title>Megaphylogeny resolves global patterns of mushroom evolution.</title>
        <authorList>
            <person name="Varga T."/>
            <person name="Krizsan K."/>
            <person name="Foldi C."/>
            <person name="Dima B."/>
            <person name="Sanchez-Garcia M."/>
            <person name="Sanchez-Ramirez S."/>
            <person name="Szollosi G.J."/>
            <person name="Szarkandi J.G."/>
            <person name="Papp V."/>
            <person name="Albert L."/>
            <person name="Andreopoulos W."/>
            <person name="Angelini C."/>
            <person name="Antonin V."/>
            <person name="Barry K.W."/>
            <person name="Bougher N.L."/>
            <person name="Buchanan P."/>
            <person name="Buyck B."/>
            <person name="Bense V."/>
            <person name="Catcheside P."/>
            <person name="Chovatia M."/>
            <person name="Cooper J."/>
            <person name="Damon W."/>
            <person name="Desjardin D."/>
            <person name="Finy P."/>
            <person name="Geml J."/>
            <person name="Haridas S."/>
            <person name="Hughes K."/>
            <person name="Justo A."/>
            <person name="Karasinski D."/>
            <person name="Kautmanova I."/>
            <person name="Kiss B."/>
            <person name="Kocsube S."/>
            <person name="Kotiranta H."/>
            <person name="LaButti K.M."/>
            <person name="Lechner B.E."/>
            <person name="Liimatainen K."/>
            <person name="Lipzen A."/>
            <person name="Lukacs Z."/>
            <person name="Mihaltcheva S."/>
            <person name="Morgado L.N."/>
            <person name="Niskanen T."/>
            <person name="Noordeloos M.E."/>
            <person name="Ohm R.A."/>
            <person name="Ortiz-Santana B."/>
            <person name="Ovrebo C."/>
            <person name="Racz N."/>
            <person name="Riley R."/>
            <person name="Savchenko A."/>
            <person name="Shiryaev A."/>
            <person name="Soop K."/>
            <person name="Spirin V."/>
            <person name="Szebenyi C."/>
            <person name="Tomsovsky M."/>
            <person name="Tulloss R.E."/>
            <person name="Uehling J."/>
            <person name="Grigoriev I.V."/>
            <person name="Vagvolgyi C."/>
            <person name="Papp T."/>
            <person name="Martin F.M."/>
            <person name="Miettinen O."/>
            <person name="Hibbett D.S."/>
            <person name="Nagy L.G."/>
        </authorList>
    </citation>
    <scope>NUCLEOTIDE SEQUENCE [LARGE SCALE GENOMIC DNA]</scope>
    <source>
        <strain evidence="1 2">CBS 962.96</strain>
    </source>
</reference>
<proteinExistence type="predicted"/>
<evidence type="ECO:0000313" key="2">
    <source>
        <dbReference type="Proteomes" id="UP000297245"/>
    </source>
</evidence>
<sequence>LELFSEFDTTMTVCLDRLSSVPSSFRDLRRGVVELQRACLYTIALLDYTDLYKPRMLADKPDTPALADGRMGAFVWNDKDALLLFKAGLPTYYVRHFSDFNSQNI</sequence>
<gene>
    <name evidence="1" type="ORF">K435DRAFT_584217</name>
</gene>
<dbReference type="OrthoDB" id="2634326at2759"/>
<feature type="non-terminal residue" evidence="1">
    <location>
        <position position="105"/>
    </location>
</feature>
<accession>A0A4S8LZF4</accession>
<keyword evidence="2" id="KW-1185">Reference proteome</keyword>
<dbReference type="EMBL" id="ML179218">
    <property type="protein sequence ID" value="THU94663.1"/>
    <property type="molecule type" value="Genomic_DNA"/>
</dbReference>
<protein>
    <submittedName>
        <fullName evidence="1">Uncharacterized protein</fullName>
    </submittedName>
</protein>
<dbReference type="AlphaFoldDB" id="A0A4S8LZF4"/>
<organism evidence="1 2">
    <name type="scientific">Dendrothele bispora (strain CBS 962.96)</name>
    <dbReference type="NCBI Taxonomy" id="1314807"/>
    <lineage>
        <taxon>Eukaryota</taxon>
        <taxon>Fungi</taxon>
        <taxon>Dikarya</taxon>
        <taxon>Basidiomycota</taxon>
        <taxon>Agaricomycotina</taxon>
        <taxon>Agaricomycetes</taxon>
        <taxon>Agaricomycetidae</taxon>
        <taxon>Agaricales</taxon>
        <taxon>Agaricales incertae sedis</taxon>
        <taxon>Dendrothele</taxon>
    </lineage>
</organism>
<name>A0A4S8LZF4_DENBC</name>